<feature type="compositionally biased region" description="Polar residues" evidence="1">
    <location>
        <begin position="423"/>
        <end position="435"/>
    </location>
</feature>
<feature type="region of interest" description="Disordered" evidence="1">
    <location>
        <begin position="1"/>
        <end position="87"/>
    </location>
</feature>
<feature type="compositionally biased region" description="Polar residues" evidence="1">
    <location>
        <begin position="552"/>
        <end position="598"/>
    </location>
</feature>
<feature type="compositionally biased region" description="Low complexity" evidence="1">
    <location>
        <begin position="436"/>
        <end position="445"/>
    </location>
</feature>
<dbReference type="EMBL" id="MU167279">
    <property type="protein sequence ID" value="KAG0145278.1"/>
    <property type="molecule type" value="Genomic_DNA"/>
</dbReference>
<feature type="region of interest" description="Disordered" evidence="1">
    <location>
        <begin position="552"/>
        <end position="648"/>
    </location>
</feature>
<feature type="compositionally biased region" description="Acidic residues" evidence="1">
    <location>
        <begin position="63"/>
        <end position="72"/>
    </location>
</feature>
<gene>
    <name evidence="3" type="ORF">CROQUDRAFT_107897</name>
</gene>
<feature type="compositionally biased region" description="Polar residues" evidence="1">
    <location>
        <begin position="318"/>
        <end position="328"/>
    </location>
</feature>
<evidence type="ECO:0000256" key="1">
    <source>
        <dbReference type="SAM" id="MobiDB-lite"/>
    </source>
</evidence>
<feature type="compositionally biased region" description="Polar residues" evidence="1">
    <location>
        <begin position="170"/>
        <end position="185"/>
    </location>
</feature>
<feature type="compositionally biased region" description="Low complexity" evidence="1">
    <location>
        <begin position="225"/>
        <end position="245"/>
    </location>
</feature>
<organism evidence="3 4">
    <name type="scientific">Cronartium quercuum f. sp. fusiforme G11</name>
    <dbReference type="NCBI Taxonomy" id="708437"/>
    <lineage>
        <taxon>Eukaryota</taxon>
        <taxon>Fungi</taxon>
        <taxon>Dikarya</taxon>
        <taxon>Basidiomycota</taxon>
        <taxon>Pucciniomycotina</taxon>
        <taxon>Pucciniomycetes</taxon>
        <taxon>Pucciniales</taxon>
        <taxon>Coleosporiaceae</taxon>
        <taxon>Cronartium</taxon>
    </lineage>
</organism>
<feature type="compositionally biased region" description="Polar residues" evidence="1">
    <location>
        <begin position="1"/>
        <end position="58"/>
    </location>
</feature>
<feature type="region of interest" description="Disordered" evidence="1">
    <location>
        <begin position="170"/>
        <end position="364"/>
    </location>
</feature>
<reference evidence="3" key="1">
    <citation type="submission" date="2013-11" db="EMBL/GenBank/DDBJ databases">
        <title>Genome sequence of the fusiform rust pathogen reveals effectors for host alternation and coevolution with pine.</title>
        <authorList>
            <consortium name="DOE Joint Genome Institute"/>
            <person name="Smith K."/>
            <person name="Pendleton A."/>
            <person name="Kubisiak T."/>
            <person name="Anderson C."/>
            <person name="Salamov A."/>
            <person name="Aerts A."/>
            <person name="Riley R."/>
            <person name="Clum A."/>
            <person name="Lindquist E."/>
            <person name="Ence D."/>
            <person name="Campbell M."/>
            <person name="Kronenberg Z."/>
            <person name="Feau N."/>
            <person name="Dhillon B."/>
            <person name="Hamelin R."/>
            <person name="Burleigh J."/>
            <person name="Smith J."/>
            <person name="Yandell M."/>
            <person name="Nelson C."/>
            <person name="Grigoriev I."/>
            <person name="Davis J."/>
        </authorList>
    </citation>
    <scope>NUCLEOTIDE SEQUENCE</scope>
    <source>
        <strain evidence="3">G11</strain>
    </source>
</reference>
<feature type="compositionally biased region" description="Low complexity" evidence="1">
    <location>
        <begin position="186"/>
        <end position="210"/>
    </location>
</feature>
<accession>A0A9P6NJP6</accession>
<feature type="compositionally biased region" description="Basic and acidic residues" evidence="1">
    <location>
        <begin position="633"/>
        <end position="643"/>
    </location>
</feature>
<dbReference type="AlphaFoldDB" id="A0A9P6NJP6"/>
<evidence type="ECO:0000313" key="4">
    <source>
        <dbReference type="Proteomes" id="UP000886653"/>
    </source>
</evidence>
<feature type="region of interest" description="Disordered" evidence="1">
    <location>
        <begin position="423"/>
        <end position="479"/>
    </location>
</feature>
<sequence length="671" mass="69974">MRHQTSTSTNQVACKSNTQLLHAASSNANGLTNKPGSNPSLTSFKSQSDINDTDMSSNKSDEEYNEGDEEEQSVNNDRLVHSKASKKRRGHCDFRHTWAFLNTPSHFLLPLKLVFSGTRSRFPRVGRLNTASGLMNALIRRSIGSVLVGAGVTLQLNEPSAHRLINRGLNSSTEQSPQHGIQSNQSASSDPTKSSGSSSSDPAKSSGTSSAEPAKSTGTSSVDQAKSPGSASADPAKSSSSSSSDRANEKKGDQQSSPSGSSDSSTNRQASASQDNTTSAKTDSTNSNSNATNNSNKQPTAILSNTTTAGGSSGDSSKQNSTESSKQDSTTPPTSITTPNVTSTPNVSLTPTNSPAPNFTLPTSTNLSASTATLAPISGNLSTPSNISTATVNSTALPLANTPSLGNATSNFTDSFSPTGVPLSLNSSTYQSTPDSGLNGNSSPTGSGGSGSSGHIPVNTANARPFTSNPATLPSSGSSSHSGAKMWTAIIGGAVLGGGLLFVVLWYALTWKMRTRKDVYRDMEINFGPTAPDATWGHGAEQTFPTQFATLASDTGSGSTASQTIPRSTNLSRGNTTHSFASLGRSDSNGSQPWQRSEFNGHDAPLPPPPIINPTHELGFGRVQPTTPWQHTEGGRWEYDERSPSTNVQPCYVSLDEMREPNFGRGSGTER</sequence>
<proteinExistence type="predicted"/>
<name>A0A9P6NJP6_9BASI</name>
<keyword evidence="2" id="KW-0472">Membrane</keyword>
<comment type="caution">
    <text evidence="3">The sequence shown here is derived from an EMBL/GenBank/DDBJ whole genome shotgun (WGS) entry which is preliminary data.</text>
</comment>
<feature type="compositionally biased region" description="Low complexity" evidence="1">
    <location>
        <begin position="254"/>
        <end position="265"/>
    </location>
</feature>
<keyword evidence="4" id="KW-1185">Reference proteome</keyword>
<dbReference type="OrthoDB" id="10449723at2759"/>
<evidence type="ECO:0000256" key="2">
    <source>
        <dbReference type="SAM" id="Phobius"/>
    </source>
</evidence>
<feature type="transmembrane region" description="Helical" evidence="2">
    <location>
        <begin position="486"/>
        <end position="509"/>
    </location>
</feature>
<keyword evidence="2" id="KW-0812">Transmembrane</keyword>
<feature type="compositionally biased region" description="Low complexity" evidence="1">
    <location>
        <begin position="275"/>
        <end position="297"/>
    </location>
</feature>
<keyword evidence="2" id="KW-1133">Transmembrane helix</keyword>
<protein>
    <submittedName>
        <fullName evidence="3">Uncharacterized protein</fullName>
    </submittedName>
</protein>
<feature type="compositionally biased region" description="Low complexity" evidence="1">
    <location>
        <begin position="329"/>
        <end position="348"/>
    </location>
</feature>
<feature type="compositionally biased region" description="Low complexity" evidence="1">
    <location>
        <begin position="304"/>
        <end position="317"/>
    </location>
</feature>
<feature type="compositionally biased region" description="Polar residues" evidence="1">
    <location>
        <begin position="459"/>
        <end position="474"/>
    </location>
</feature>
<evidence type="ECO:0000313" key="3">
    <source>
        <dbReference type="EMBL" id="KAG0145278.1"/>
    </source>
</evidence>
<dbReference type="Proteomes" id="UP000886653">
    <property type="component" value="Unassembled WGS sequence"/>
</dbReference>